<proteinExistence type="predicted"/>
<dbReference type="EMBL" id="BAVB01000203">
    <property type="protein sequence ID" value="GAE49349.1"/>
    <property type="molecule type" value="Genomic_DNA"/>
</dbReference>
<accession>W4S099</accession>
<dbReference type="AlphaFoldDB" id="W4S099"/>
<name>W4S099_9XANT</name>
<protein>
    <submittedName>
        <fullName evidence="1">Uncharacterized protein</fullName>
    </submittedName>
</protein>
<comment type="caution">
    <text evidence="1">The sequence shown here is derived from an EMBL/GenBank/DDBJ whole genome shotgun (WGS) entry which is preliminary data.</text>
</comment>
<sequence>MEAGVDVINDFFVRRYRVYNPLKQPVFGYSEGILISNHSNYSNEKISGWLVDWEKVISGPERVIFYEFEGCKCVDVDGTRFKIDGDLMLKHKRGLLFSRFSIVKGGVAMCEMLYFTPWWRLMFDDGSHSDLHFPLKYFSKIWNEKLFIF</sequence>
<organism evidence="1 2">
    <name type="scientific">Xanthomonas arboricola pv. pruni str. MAFF 311562</name>
    <dbReference type="NCBI Taxonomy" id="1414836"/>
    <lineage>
        <taxon>Bacteria</taxon>
        <taxon>Pseudomonadati</taxon>
        <taxon>Pseudomonadota</taxon>
        <taxon>Gammaproteobacteria</taxon>
        <taxon>Lysobacterales</taxon>
        <taxon>Lysobacteraceae</taxon>
        <taxon>Xanthomonas</taxon>
    </lineage>
</organism>
<gene>
    <name evidence="1" type="ORF">XPU_0881</name>
</gene>
<evidence type="ECO:0000313" key="1">
    <source>
        <dbReference type="EMBL" id="GAE49349.1"/>
    </source>
</evidence>
<evidence type="ECO:0000313" key="2">
    <source>
        <dbReference type="Proteomes" id="UP000019143"/>
    </source>
</evidence>
<reference evidence="1 2" key="1">
    <citation type="submission" date="2014-01" db="EMBL/GenBank/DDBJ databases">
        <title>Genome sequence and analysis of Xanthomonas arboricola pv. pruni.</title>
        <authorList>
            <person name="Fujikawa T."/>
            <person name="Nakazono-Nagaoka E."/>
        </authorList>
    </citation>
    <scope>NUCLEOTIDE SEQUENCE [LARGE SCALE GENOMIC DNA]</scope>
    <source>
        <strain evidence="2">MAFF 311562</strain>
    </source>
</reference>
<dbReference type="Proteomes" id="UP000019143">
    <property type="component" value="Unassembled WGS sequence"/>
</dbReference>